<dbReference type="PROSITE" id="PS51155">
    <property type="entry name" value="CHIT_BIND_RR_2"/>
    <property type="match status" value="1"/>
</dbReference>
<dbReference type="PANTHER" id="PTHR10380">
    <property type="entry name" value="CUTICLE PROTEIN"/>
    <property type="match status" value="1"/>
</dbReference>
<protein>
    <recommendedName>
        <fullName evidence="6">Cuticle protein</fullName>
    </recommendedName>
</protein>
<accession>A0A1I8PRW4</accession>
<keyword evidence="5" id="KW-1185">Reference proteome</keyword>
<feature type="transmembrane region" description="Helical" evidence="3">
    <location>
        <begin position="37"/>
        <end position="56"/>
    </location>
</feature>
<name>A0A1I8PRW4_STOCA</name>
<proteinExistence type="predicted"/>
<dbReference type="InterPro" id="IPR050468">
    <property type="entry name" value="Cuticle_Struct_Prot"/>
</dbReference>
<evidence type="ECO:0000313" key="5">
    <source>
        <dbReference type="Proteomes" id="UP000095300"/>
    </source>
</evidence>
<keyword evidence="1 2" id="KW-0193">Cuticle</keyword>
<organism evidence="4 5">
    <name type="scientific">Stomoxys calcitrans</name>
    <name type="common">Stable fly</name>
    <name type="synonym">Conops calcitrans</name>
    <dbReference type="NCBI Taxonomy" id="35570"/>
    <lineage>
        <taxon>Eukaryota</taxon>
        <taxon>Metazoa</taxon>
        <taxon>Ecdysozoa</taxon>
        <taxon>Arthropoda</taxon>
        <taxon>Hexapoda</taxon>
        <taxon>Insecta</taxon>
        <taxon>Pterygota</taxon>
        <taxon>Neoptera</taxon>
        <taxon>Endopterygota</taxon>
        <taxon>Diptera</taxon>
        <taxon>Brachycera</taxon>
        <taxon>Muscomorpha</taxon>
        <taxon>Muscoidea</taxon>
        <taxon>Muscidae</taxon>
        <taxon>Stomoxys</taxon>
    </lineage>
</organism>
<evidence type="ECO:0008006" key="6">
    <source>
        <dbReference type="Google" id="ProtNLM"/>
    </source>
</evidence>
<dbReference type="PROSITE" id="PS00233">
    <property type="entry name" value="CHIT_BIND_RR_1"/>
    <property type="match status" value="1"/>
</dbReference>
<dbReference type="GO" id="GO:0008010">
    <property type="term" value="F:structural constituent of chitin-based larval cuticle"/>
    <property type="evidence" value="ECO:0007669"/>
    <property type="project" value="TreeGrafter"/>
</dbReference>
<gene>
    <name evidence="4" type="primary">106086345</name>
</gene>
<dbReference type="OrthoDB" id="6515429at2759"/>
<keyword evidence="3" id="KW-1133">Transmembrane helix</keyword>
<dbReference type="GO" id="GO:0062129">
    <property type="term" value="C:chitin-based extracellular matrix"/>
    <property type="evidence" value="ECO:0007669"/>
    <property type="project" value="TreeGrafter"/>
</dbReference>
<sequence>MGKHTHSREFLDKFKFNIGNCVETKNTNNNKIPKQKFLFALIALASLYALVSANPVNNGRYSPDLYYNGQYFKNRDYYNQRRYYDSLLKKYNAGVAAQESRVVEQKVVPISDGNFAYEFDTNNGIHADARGSSIYLGGEEPGQKIDGSFAYISPEGLRVGVRYTADENGYRPVYTYDGIDAPRYANAPEPADVQLTHIQ</sequence>
<evidence type="ECO:0000313" key="4">
    <source>
        <dbReference type="EnsemblMetazoa" id="SCAU010507-PA"/>
    </source>
</evidence>
<dbReference type="InterPro" id="IPR031311">
    <property type="entry name" value="CHIT_BIND_RR_consensus"/>
</dbReference>
<dbReference type="PANTHER" id="PTHR10380:SF218">
    <property type="entry name" value="ADULT CUTICLE PROTEIN 65AA-RELATED"/>
    <property type="match status" value="1"/>
</dbReference>
<dbReference type="Pfam" id="PF00379">
    <property type="entry name" value="Chitin_bind_4"/>
    <property type="match status" value="1"/>
</dbReference>
<dbReference type="PRINTS" id="PR00947">
    <property type="entry name" value="CUTICLE"/>
</dbReference>
<keyword evidence="3" id="KW-0472">Membrane</keyword>
<dbReference type="InterPro" id="IPR000618">
    <property type="entry name" value="Insect_cuticle"/>
</dbReference>
<evidence type="ECO:0000256" key="2">
    <source>
        <dbReference type="PROSITE-ProRule" id="PRU00497"/>
    </source>
</evidence>
<dbReference type="EnsemblMetazoa" id="SCAU010507-RA">
    <property type="protein sequence ID" value="SCAU010507-PA"/>
    <property type="gene ID" value="SCAU010507"/>
</dbReference>
<dbReference type="KEGG" id="scac:106086345"/>
<dbReference type="VEuPathDB" id="VectorBase:SCAU010507"/>
<dbReference type="Proteomes" id="UP000095300">
    <property type="component" value="Unassembled WGS sequence"/>
</dbReference>
<dbReference type="AlphaFoldDB" id="A0A1I8PRW4"/>
<evidence type="ECO:0000256" key="1">
    <source>
        <dbReference type="ARBA" id="ARBA00022460"/>
    </source>
</evidence>
<evidence type="ECO:0000256" key="3">
    <source>
        <dbReference type="SAM" id="Phobius"/>
    </source>
</evidence>
<reference evidence="4" key="1">
    <citation type="submission" date="2020-05" db="UniProtKB">
        <authorList>
            <consortium name="EnsemblMetazoa"/>
        </authorList>
    </citation>
    <scope>IDENTIFICATION</scope>
    <source>
        <strain evidence="4">USDA</strain>
    </source>
</reference>
<keyword evidence="3" id="KW-0812">Transmembrane</keyword>
<dbReference type="STRING" id="35570.A0A1I8PRW4"/>